<feature type="non-terminal residue" evidence="1">
    <location>
        <position position="53"/>
    </location>
</feature>
<protein>
    <submittedName>
        <fullName evidence="1">Envelope-like protein</fullName>
    </submittedName>
</protein>
<evidence type="ECO:0000313" key="2">
    <source>
        <dbReference type="Proteomes" id="UP000265520"/>
    </source>
</evidence>
<dbReference type="Proteomes" id="UP000265520">
    <property type="component" value="Unassembled WGS sequence"/>
</dbReference>
<proteinExistence type="predicted"/>
<reference evidence="1 2" key="1">
    <citation type="journal article" date="2018" name="Front. Plant Sci.">
        <title>Red Clover (Trifolium pratense) and Zigzag Clover (T. medium) - A Picture of Genomic Similarities and Differences.</title>
        <authorList>
            <person name="Dluhosova J."/>
            <person name="Istvanek J."/>
            <person name="Nedelnik J."/>
            <person name="Repkova J."/>
        </authorList>
    </citation>
    <scope>NUCLEOTIDE SEQUENCE [LARGE SCALE GENOMIC DNA]</scope>
    <source>
        <strain evidence="2">cv. 10/8</strain>
        <tissue evidence="1">Leaf</tissue>
    </source>
</reference>
<comment type="caution">
    <text evidence="1">The sequence shown here is derived from an EMBL/GenBank/DDBJ whole genome shotgun (WGS) entry which is preliminary data.</text>
</comment>
<evidence type="ECO:0000313" key="1">
    <source>
        <dbReference type="EMBL" id="MCI81623.1"/>
    </source>
</evidence>
<accession>A0A392V2E6</accession>
<organism evidence="1 2">
    <name type="scientific">Trifolium medium</name>
    <dbReference type="NCBI Taxonomy" id="97028"/>
    <lineage>
        <taxon>Eukaryota</taxon>
        <taxon>Viridiplantae</taxon>
        <taxon>Streptophyta</taxon>
        <taxon>Embryophyta</taxon>
        <taxon>Tracheophyta</taxon>
        <taxon>Spermatophyta</taxon>
        <taxon>Magnoliopsida</taxon>
        <taxon>eudicotyledons</taxon>
        <taxon>Gunneridae</taxon>
        <taxon>Pentapetalae</taxon>
        <taxon>rosids</taxon>
        <taxon>fabids</taxon>
        <taxon>Fabales</taxon>
        <taxon>Fabaceae</taxon>
        <taxon>Papilionoideae</taxon>
        <taxon>50 kb inversion clade</taxon>
        <taxon>NPAAA clade</taxon>
        <taxon>Hologalegina</taxon>
        <taxon>IRL clade</taxon>
        <taxon>Trifolieae</taxon>
        <taxon>Trifolium</taxon>
    </lineage>
</organism>
<keyword evidence="2" id="KW-1185">Reference proteome</keyword>
<name>A0A392V2E6_9FABA</name>
<sequence>MEFVFHRRLALEKNLKENILECQFVADVVKHAGLMKTVSGLGNCYDKLVREFL</sequence>
<dbReference type="EMBL" id="LXQA011023519">
    <property type="protein sequence ID" value="MCI81623.1"/>
    <property type="molecule type" value="Genomic_DNA"/>
</dbReference>
<dbReference type="AlphaFoldDB" id="A0A392V2E6"/>